<proteinExistence type="predicted"/>
<evidence type="ECO:0000313" key="2">
    <source>
        <dbReference type="Proteomes" id="UP000023152"/>
    </source>
</evidence>
<comment type="caution">
    <text evidence="1">The sequence shown here is derived from an EMBL/GenBank/DDBJ whole genome shotgun (WGS) entry which is preliminary data.</text>
</comment>
<organism evidence="1 2">
    <name type="scientific">Reticulomyxa filosa</name>
    <dbReference type="NCBI Taxonomy" id="46433"/>
    <lineage>
        <taxon>Eukaryota</taxon>
        <taxon>Sar</taxon>
        <taxon>Rhizaria</taxon>
        <taxon>Retaria</taxon>
        <taxon>Foraminifera</taxon>
        <taxon>Monothalamids</taxon>
        <taxon>Reticulomyxidae</taxon>
        <taxon>Reticulomyxa</taxon>
    </lineage>
</organism>
<accession>X6MBD1</accession>
<dbReference type="EMBL" id="ASPP01022936">
    <property type="protein sequence ID" value="ETO10961.1"/>
    <property type="molecule type" value="Genomic_DNA"/>
</dbReference>
<name>X6MBD1_RETFI</name>
<dbReference type="AlphaFoldDB" id="X6MBD1"/>
<reference evidence="1 2" key="1">
    <citation type="journal article" date="2013" name="Curr. Biol.">
        <title>The Genome of the Foraminiferan Reticulomyxa filosa.</title>
        <authorList>
            <person name="Glockner G."/>
            <person name="Hulsmann N."/>
            <person name="Schleicher M."/>
            <person name="Noegel A.A."/>
            <person name="Eichinger L."/>
            <person name="Gallinger C."/>
            <person name="Pawlowski J."/>
            <person name="Sierra R."/>
            <person name="Euteneuer U."/>
            <person name="Pillet L."/>
            <person name="Moustafa A."/>
            <person name="Platzer M."/>
            <person name="Groth M."/>
            <person name="Szafranski K."/>
            <person name="Schliwa M."/>
        </authorList>
    </citation>
    <scope>NUCLEOTIDE SEQUENCE [LARGE SCALE GENOMIC DNA]</scope>
</reference>
<keyword evidence="2" id="KW-1185">Reference proteome</keyword>
<evidence type="ECO:0000313" key="1">
    <source>
        <dbReference type="EMBL" id="ETO10961.1"/>
    </source>
</evidence>
<sequence>MRKCGKVIKEIVIVDYIFINVERNKIISANISIVDLTEELSQTSIKEEVWANNIITLSKNNIKRAIGEIANIMLYDASILLEMKRSRILTIIAKTENGIEIGHIKELNRINLHVFEQDTIFGIDNKKMNPWQSMKMMKEANKEVKKNDFTLYITPKTDMVQRYANPETPGARKWKTQAILTPNKEIYEIEIINLIKEFIKCGYNKETVERNFQYIQMDTEEYRLKKAQTEERRKEWEE</sequence>
<dbReference type="Proteomes" id="UP000023152">
    <property type="component" value="Unassembled WGS sequence"/>
</dbReference>
<protein>
    <submittedName>
        <fullName evidence="1">Uncharacterized protein</fullName>
    </submittedName>
</protein>
<gene>
    <name evidence="1" type="ORF">RFI_26414</name>
</gene>